<keyword evidence="1" id="KW-0677">Repeat</keyword>
<feature type="domain" description="HYR" evidence="3">
    <location>
        <begin position="44"/>
        <end position="124"/>
    </location>
</feature>
<name>H7FWL4_FLAFP</name>
<dbReference type="PROSITE" id="PS50825">
    <property type="entry name" value="HYR"/>
    <property type="match status" value="1"/>
</dbReference>
<sequence>MDNCSVASVIATPASLALGANTVTWTATDGSGKTQTASQIVTVTDNVKPTITAPANVNVTTNTACTATGVVLGTPATADNCSVANVTNDHPSTTYPLGSTTVIWTVTDGSGNTQTAIQIVTVTDNVKPTISCPGNLTPNVGIGTCTASVATSSPTTADNCTVTKLTWTLTGATTGASA</sequence>
<dbReference type="STRING" id="1086011.HJ01_03585"/>
<feature type="signal peptide" evidence="2">
    <location>
        <begin position="1"/>
        <end position="19"/>
    </location>
</feature>
<dbReference type="Proteomes" id="UP000005566">
    <property type="component" value="Unassembled WGS sequence"/>
</dbReference>
<protein>
    <submittedName>
        <fullName evidence="4">Hyaline domain-containing protein</fullName>
    </submittedName>
</protein>
<keyword evidence="5" id="KW-1185">Reference proteome</keyword>
<keyword evidence="2" id="KW-0732">Signal</keyword>
<evidence type="ECO:0000256" key="2">
    <source>
        <dbReference type="SAM" id="SignalP"/>
    </source>
</evidence>
<dbReference type="AlphaFoldDB" id="H7FWL4"/>
<proteinExistence type="predicted"/>
<gene>
    <name evidence="4" type="ORF">HJ01_03585</name>
</gene>
<accession>H7FWL4</accession>
<feature type="chain" id="PRO_5003610084" evidence="2">
    <location>
        <begin position="20"/>
        <end position="178"/>
    </location>
</feature>
<dbReference type="EMBL" id="AHKF01000046">
    <property type="protein sequence ID" value="EIA07106.1"/>
    <property type="molecule type" value="Genomic_DNA"/>
</dbReference>
<dbReference type="Pfam" id="PF02494">
    <property type="entry name" value="HYR"/>
    <property type="match status" value="1"/>
</dbReference>
<feature type="non-terminal residue" evidence="4">
    <location>
        <position position="178"/>
    </location>
</feature>
<dbReference type="eggNOG" id="COG3391">
    <property type="taxonomic scope" value="Bacteria"/>
</dbReference>
<reference evidence="4 5" key="1">
    <citation type="journal article" date="2014" name="Acta Crystallogr. D">
        <title>Structure-based characterization and antifreeze properties of a hyperactive ice-binding protein from the Antarctic bacterium Flavobacterium frigoris PS1.</title>
        <authorList>
            <person name="Do H."/>
            <person name="Kim S.J."/>
            <person name="Kim H.J."/>
            <person name="Lee J.H."/>
        </authorList>
    </citation>
    <scope>NUCLEOTIDE SEQUENCE [LARGE SCALE GENOMIC DNA]</scope>
    <source>
        <strain evidence="4 5">PS1</strain>
    </source>
</reference>
<dbReference type="PANTHER" id="PTHR24273">
    <property type="entry name" value="FI04643P-RELATED"/>
    <property type="match status" value="1"/>
</dbReference>
<evidence type="ECO:0000256" key="1">
    <source>
        <dbReference type="ARBA" id="ARBA00022737"/>
    </source>
</evidence>
<comment type="caution">
    <text evidence="4">The sequence shown here is derived from an EMBL/GenBank/DDBJ whole genome shotgun (WGS) entry which is preliminary data.</text>
</comment>
<organism evidence="4 5">
    <name type="scientific">Flavobacterium frigoris (strain PS1)</name>
    <dbReference type="NCBI Taxonomy" id="1086011"/>
    <lineage>
        <taxon>Bacteria</taxon>
        <taxon>Pseudomonadati</taxon>
        <taxon>Bacteroidota</taxon>
        <taxon>Flavobacteriia</taxon>
        <taxon>Flavobacteriales</taxon>
        <taxon>Flavobacteriaceae</taxon>
        <taxon>Flavobacterium</taxon>
    </lineage>
</organism>
<dbReference type="InterPro" id="IPR003410">
    <property type="entry name" value="HYR_dom"/>
</dbReference>
<dbReference type="PANTHER" id="PTHR24273:SF32">
    <property type="entry name" value="HYALIN"/>
    <property type="match status" value="1"/>
</dbReference>
<evidence type="ECO:0000259" key="3">
    <source>
        <dbReference type="PROSITE" id="PS50825"/>
    </source>
</evidence>
<evidence type="ECO:0000313" key="4">
    <source>
        <dbReference type="EMBL" id="EIA07106.1"/>
    </source>
</evidence>
<evidence type="ECO:0000313" key="5">
    <source>
        <dbReference type="Proteomes" id="UP000005566"/>
    </source>
</evidence>